<feature type="compositionally biased region" description="Basic residues" evidence="1">
    <location>
        <begin position="222"/>
        <end position="231"/>
    </location>
</feature>
<evidence type="ECO:0000256" key="1">
    <source>
        <dbReference type="SAM" id="MobiDB-lite"/>
    </source>
</evidence>
<feature type="compositionally biased region" description="Basic and acidic residues" evidence="1">
    <location>
        <begin position="95"/>
        <end position="108"/>
    </location>
</feature>
<feature type="compositionally biased region" description="Basic and acidic residues" evidence="1">
    <location>
        <begin position="212"/>
        <end position="221"/>
    </location>
</feature>
<organism evidence="2 3">
    <name type="scientific">Mycena alexandri</name>
    <dbReference type="NCBI Taxonomy" id="1745969"/>
    <lineage>
        <taxon>Eukaryota</taxon>
        <taxon>Fungi</taxon>
        <taxon>Dikarya</taxon>
        <taxon>Basidiomycota</taxon>
        <taxon>Agaricomycotina</taxon>
        <taxon>Agaricomycetes</taxon>
        <taxon>Agaricomycetidae</taxon>
        <taxon>Agaricales</taxon>
        <taxon>Marasmiineae</taxon>
        <taxon>Mycenaceae</taxon>
        <taxon>Mycena</taxon>
    </lineage>
</organism>
<dbReference type="Proteomes" id="UP001218188">
    <property type="component" value="Unassembled WGS sequence"/>
</dbReference>
<dbReference type="AlphaFoldDB" id="A0AAD6RWB0"/>
<feature type="compositionally biased region" description="Basic and acidic residues" evidence="1">
    <location>
        <begin position="118"/>
        <end position="142"/>
    </location>
</feature>
<dbReference type="EMBL" id="JARJCM010000587">
    <property type="protein sequence ID" value="KAJ7016127.1"/>
    <property type="molecule type" value="Genomic_DNA"/>
</dbReference>
<feature type="compositionally biased region" description="Basic and acidic residues" evidence="1">
    <location>
        <begin position="12"/>
        <end position="23"/>
    </location>
</feature>
<protein>
    <submittedName>
        <fullName evidence="2">Uncharacterized protein</fullName>
    </submittedName>
</protein>
<evidence type="ECO:0000313" key="2">
    <source>
        <dbReference type="EMBL" id="KAJ7016127.1"/>
    </source>
</evidence>
<feature type="region of interest" description="Disordered" evidence="1">
    <location>
        <begin position="1"/>
        <end position="262"/>
    </location>
</feature>
<feature type="compositionally biased region" description="Basic and acidic residues" evidence="1">
    <location>
        <begin position="184"/>
        <end position="196"/>
    </location>
</feature>
<accession>A0AAD6RWB0</accession>
<feature type="compositionally biased region" description="Polar residues" evidence="1">
    <location>
        <begin position="24"/>
        <end position="38"/>
    </location>
</feature>
<evidence type="ECO:0000313" key="3">
    <source>
        <dbReference type="Proteomes" id="UP001218188"/>
    </source>
</evidence>
<sequence length="262" mass="30044">MYVGAALLASKQTHESENRDFPRTRNQLPLSRGSNVSRNAPAYTAGHGIRRTARAPDRKGSAERGWGIESEWERAGKRSFNTMRKESDGSCFWHRLTDPEWEREKAKVEQMLQDGDIEATKRKVQSDKNTKKRRESPEREAQATRSRANKSKARRVWNEESEEETEKETETVKAKKKKSKKRSRAEGDDRNRDEPPKKKKRTSKSSKSASDNPDRFQEMQKKLRTLAKAKHVLTQLPPVVRGSRRPGPPGVRATPEELASVR</sequence>
<proteinExistence type="predicted"/>
<reference evidence="2" key="1">
    <citation type="submission" date="2023-03" db="EMBL/GenBank/DDBJ databases">
        <title>Massive genome expansion in bonnet fungi (Mycena s.s.) driven by repeated elements and novel gene families across ecological guilds.</title>
        <authorList>
            <consortium name="Lawrence Berkeley National Laboratory"/>
            <person name="Harder C.B."/>
            <person name="Miyauchi S."/>
            <person name="Viragh M."/>
            <person name="Kuo A."/>
            <person name="Thoen E."/>
            <person name="Andreopoulos B."/>
            <person name="Lu D."/>
            <person name="Skrede I."/>
            <person name="Drula E."/>
            <person name="Henrissat B."/>
            <person name="Morin E."/>
            <person name="Kohler A."/>
            <person name="Barry K."/>
            <person name="LaButti K."/>
            <person name="Morin E."/>
            <person name="Salamov A."/>
            <person name="Lipzen A."/>
            <person name="Mereny Z."/>
            <person name="Hegedus B."/>
            <person name="Baldrian P."/>
            <person name="Stursova M."/>
            <person name="Weitz H."/>
            <person name="Taylor A."/>
            <person name="Grigoriev I.V."/>
            <person name="Nagy L.G."/>
            <person name="Martin F."/>
            <person name="Kauserud H."/>
        </authorList>
    </citation>
    <scope>NUCLEOTIDE SEQUENCE</scope>
    <source>
        <strain evidence="2">CBHHK200</strain>
    </source>
</reference>
<comment type="caution">
    <text evidence="2">The sequence shown here is derived from an EMBL/GenBank/DDBJ whole genome shotgun (WGS) entry which is preliminary data.</text>
</comment>
<gene>
    <name evidence="2" type="ORF">C8F04DRAFT_1203218</name>
</gene>
<keyword evidence="3" id="KW-1185">Reference proteome</keyword>
<name>A0AAD6RWB0_9AGAR</name>
<feature type="compositionally biased region" description="Basic residues" evidence="1">
    <location>
        <begin position="174"/>
        <end position="183"/>
    </location>
</feature>